<evidence type="ECO:0000313" key="3">
    <source>
        <dbReference type="Proteomes" id="UP000318138"/>
    </source>
</evidence>
<evidence type="ECO:0000259" key="1">
    <source>
        <dbReference type="Pfam" id="PF13460"/>
    </source>
</evidence>
<dbReference type="KEGG" id="psua:FLK61_28700"/>
<protein>
    <submittedName>
        <fullName evidence="2">NAD(P)H-binding protein</fullName>
    </submittedName>
</protein>
<dbReference type="Proteomes" id="UP000318138">
    <property type="component" value="Chromosome"/>
</dbReference>
<dbReference type="InterPro" id="IPR016040">
    <property type="entry name" value="NAD(P)-bd_dom"/>
</dbReference>
<dbReference type="GO" id="GO:0016646">
    <property type="term" value="F:oxidoreductase activity, acting on the CH-NH group of donors, NAD or NADP as acceptor"/>
    <property type="evidence" value="ECO:0007669"/>
    <property type="project" value="TreeGrafter"/>
</dbReference>
<dbReference type="InterPro" id="IPR051606">
    <property type="entry name" value="Polyketide_Oxido-like"/>
</dbReference>
<dbReference type="PANTHER" id="PTHR43355:SF2">
    <property type="entry name" value="FLAVIN REDUCTASE (NADPH)"/>
    <property type="match status" value="1"/>
</dbReference>
<dbReference type="Gene3D" id="3.40.50.720">
    <property type="entry name" value="NAD(P)-binding Rossmann-like Domain"/>
    <property type="match status" value="1"/>
</dbReference>
<feature type="domain" description="NAD(P)-binding" evidence="1">
    <location>
        <begin position="7"/>
        <end position="199"/>
    </location>
</feature>
<dbReference type="Pfam" id="PF13460">
    <property type="entry name" value="NAD_binding_10"/>
    <property type="match status" value="1"/>
</dbReference>
<gene>
    <name evidence="2" type="ORF">FLK61_28700</name>
</gene>
<dbReference type="RefSeq" id="WP_176008755.1">
    <property type="nucleotide sequence ID" value="NZ_CP041372.2"/>
</dbReference>
<keyword evidence="3" id="KW-1185">Reference proteome</keyword>
<dbReference type="InterPro" id="IPR036291">
    <property type="entry name" value="NAD(P)-bd_dom_sf"/>
</dbReference>
<name>A0A859FCR3_9BACI</name>
<proteinExistence type="predicted"/>
<dbReference type="AlphaFoldDB" id="A0A859FCR3"/>
<dbReference type="EMBL" id="CP041372">
    <property type="protein sequence ID" value="QKS70720.1"/>
    <property type="molecule type" value="Genomic_DNA"/>
</dbReference>
<evidence type="ECO:0000313" key="2">
    <source>
        <dbReference type="EMBL" id="QKS70720.1"/>
    </source>
</evidence>
<dbReference type="PANTHER" id="PTHR43355">
    <property type="entry name" value="FLAVIN REDUCTASE (NADPH)"/>
    <property type="match status" value="1"/>
</dbReference>
<sequence>MHVVIFGATGRVGKELVTLCLRNDYSVTAFARSIDKLSDLPSELTSRLDIIEGNVRVKEDVYRALSSKPDLVVSCLSTDKTDTLSVSSTHLIEGMKEFDLNRFIAVSTAGILRAKSEPSLYRFDSSESNRKTTRAAREHATVFEAFQATSINWTFFCPTYLPDGEATGSVMYELDFQPEGAKQITVGDTAAFVFEHLTNKEFFHKRVGIAEKAE</sequence>
<accession>A0A859FCR3</accession>
<organism evidence="2 3">
    <name type="scientific">Paenalkalicoccus suaedae</name>
    <dbReference type="NCBI Taxonomy" id="2592382"/>
    <lineage>
        <taxon>Bacteria</taxon>
        <taxon>Bacillati</taxon>
        <taxon>Bacillota</taxon>
        <taxon>Bacilli</taxon>
        <taxon>Bacillales</taxon>
        <taxon>Bacillaceae</taxon>
        <taxon>Paenalkalicoccus</taxon>
    </lineage>
</organism>
<reference evidence="3" key="1">
    <citation type="submission" date="2019-07" db="EMBL/GenBank/DDBJ databases">
        <title>Bacillus alkalisoli sp. nov. isolated from saline soil.</title>
        <authorList>
            <person name="Sun J.-Q."/>
            <person name="Xu L."/>
        </authorList>
    </citation>
    <scope>NUCLEOTIDE SEQUENCE [LARGE SCALE GENOMIC DNA]</scope>
    <source>
        <strain evidence="3">M4U3P1</strain>
    </source>
</reference>
<dbReference type="SUPFAM" id="SSF51735">
    <property type="entry name" value="NAD(P)-binding Rossmann-fold domains"/>
    <property type="match status" value="1"/>
</dbReference>